<accession>A0AB37GEE0</accession>
<gene>
    <name evidence="3" type="ORF">I6G95_02900</name>
    <name evidence="4" type="ORF">I6H48_03485</name>
</gene>
<dbReference type="GO" id="GO:0016301">
    <property type="term" value="F:kinase activity"/>
    <property type="evidence" value="ECO:0007669"/>
    <property type="project" value="InterPro"/>
</dbReference>
<dbReference type="SUPFAM" id="SSF56059">
    <property type="entry name" value="Glutathione synthetase ATP-binding domain-like"/>
    <property type="match status" value="1"/>
</dbReference>
<dbReference type="Proteomes" id="UP000595198">
    <property type="component" value="Chromosome"/>
</dbReference>
<name>A0AB37GEE0_CORAY</name>
<evidence type="ECO:0000259" key="1">
    <source>
        <dbReference type="Pfam" id="PF00391"/>
    </source>
</evidence>
<evidence type="ECO:0000313" key="6">
    <source>
        <dbReference type="Proteomes" id="UP000595198"/>
    </source>
</evidence>
<evidence type="ECO:0000259" key="2">
    <source>
        <dbReference type="Pfam" id="PF01326"/>
    </source>
</evidence>
<evidence type="ECO:0000313" key="5">
    <source>
        <dbReference type="Proteomes" id="UP000594774"/>
    </source>
</evidence>
<protein>
    <recommendedName>
        <fullName evidence="7">Phosphoenolpyruvate synthase</fullName>
    </recommendedName>
</protein>
<dbReference type="InterPro" id="IPR013815">
    <property type="entry name" value="ATP_grasp_subdomain_1"/>
</dbReference>
<dbReference type="InterPro" id="IPR002192">
    <property type="entry name" value="PPDK_AMP/ATP-bd"/>
</dbReference>
<dbReference type="AlphaFoldDB" id="A0AB37GEE0"/>
<evidence type="ECO:0000313" key="3">
    <source>
        <dbReference type="EMBL" id="QPR31419.1"/>
    </source>
</evidence>
<dbReference type="EMBL" id="CP066023">
    <property type="protein sequence ID" value="QQB83299.1"/>
    <property type="molecule type" value="Genomic_DNA"/>
</dbReference>
<evidence type="ECO:0008006" key="7">
    <source>
        <dbReference type="Google" id="ProtNLM"/>
    </source>
</evidence>
<feature type="domain" description="Pyruvate phosphate dikinase AMP/ATP-binding" evidence="2">
    <location>
        <begin position="22"/>
        <end position="313"/>
    </location>
</feature>
<proteinExistence type="predicted"/>
<keyword evidence="6" id="KW-1185">Reference proteome</keyword>
<dbReference type="PANTHER" id="PTHR43615:SF1">
    <property type="entry name" value="PPDK_N DOMAIN-CONTAINING PROTEIN"/>
    <property type="match status" value="1"/>
</dbReference>
<dbReference type="EMBL" id="CP065628">
    <property type="protein sequence ID" value="QPR31419.1"/>
    <property type="molecule type" value="Genomic_DNA"/>
</dbReference>
<organism evidence="3 5">
    <name type="scientific">Corynebacterium amycolatum</name>
    <dbReference type="NCBI Taxonomy" id="43765"/>
    <lineage>
        <taxon>Bacteria</taxon>
        <taxon>Bacillati</taxon>
        <taxon>Actinomycetota</taxon>
        <taxon>Actinomycetes</taxon>
        <taxon>Mycobacteriales</taxon>
        <taxon>Corynebacteriaceae</taxon>
        <taxon>Corynebacterium</taxon>
    </lineage>
</organism>
<dbReference type="InterPro" id="IPR051549">
    <property type="entry name" value="PEP_Utilizing_Enz"/>
</dbReference>
<dbReference type="Gene3D" id="3.30.1490.20">
    <property type="entry name" value="ATP-grasp fold, A domain"/>
    <property type="match status" value="1"/>
</dbReference>
<sequence>MRRKNRDNMIYWFDQVGADDIAVVGGKGANLGECFNAGLPVPPGFVVGTEAYSLASRDVSEAVVRAAESKDYRHAQNLIRSLEIPADLMTAVERAYAKLGEPVVAVRSSATAEDLAEASFAGQQDSVLGVRGIDALWHAVQECWVSLWNERAIEYRAKQGIENSGLALAVVVQEMVDADVAGVLFTQNPMANDDHMLASASYGLGESVVAATVTPDTLELSRVTHEIVSSTIGSKETRIDMVVGGTEVSEVPTELRSRLSLDTAQVADLAELGLNVEQYYGSPQDIEWAFSGDKLFLLQSRPITTVVSNVEPHFETNNRMERVLQGDLIEHYPAPYPIDLVAVHALQNAIQIMMRKLGLRAAKAESLILGDADGIIRVRAVAPKITPSLFIKLPLMFRKGMSHNPDAWDTEEAEAASRRSELLARANQVAEITGEELDELLRDILAEASALMRYRFLYYLAPMMVWRGVAERQIQLAKLKGAIAVEDLYEDLEYVTADISSSISVLADSARDQGLGEIIAESPPEDLISSLNFHPSGSVFVSEIRQFLERRGARTSRMYLPFSNQSWREKPEQFLELLAVSLRSDTKPKQDKVPAVELVRDSLPVPLRSCWAKTVRKLRALHVGREGTLYQIEELFVVARIVMTEISERLIRNGSIERLADAQFLYYEEVLGGLEHPNPALQGTVANRRSKRGAAEAVWWSRKDGATGTEIVSGTPGSPGQAVGIARVIHTPAEFSRLEQGDILVCPFTDPTWTPLFSVAGGVVADVGGPLSHAAIVAREYGIPAVLGTGNATSQIKDGTSILVDGEQGLVSPVD</sequence>
<evidence type="ECO:0000313" key="4">
    <source>
        <dbReference type="EMBL" id="QQB83299.1"/>
    </source>
</evidence>
<dbReference type="InterPro" id="IPR008279">
    <property type="entry name" value="PEP-util_enz_mobile_dom"/>
</dbReference>
<dbReference type="Pfam" id="PF00391">
    <property type="entry name" value="PEP-utilizers"/>
    <property type="match status" value="1"/>
</dbReference>
<dbReference type="Proteomes" id="UP000594774">
    <property type="component" value="Chromosome"/>
</dbReference>
<feature type="domain" description="PEP-utilising enzyme mobile" evidence="1">
    <location>
        <begin position="739"/>
        <end position="809"/>
    </location>
</feature>
<dbReference type="GO" id="GO:0005524">
    <property type="term" value="F:ATP binding"/>
    <property type="evidence" value="ECO:0007669"/>
    <property type="project" value="InterPro"/>
</dbReference>
<reference evidence="5 6" key="1">
    <citation type="submission" date="2020-12" db="EMBL/GenBank/DDBJ databases">
        <title>FDA dAtabase for Regulatory Grade micrObial Sequences (FDA-ARGOS): Supporting development and validation of Infectious Disease Dx tests.</title>
        <authorList>
            <person name="Sproer C."/>
            <person name="Gronow S."/>
            <person name="Severitt S."/>
            <person name="Schroder I."/>
            <person name="Tallon L."/>
            <person name="Sadzewicz L."/>
            <person name="Zhao X."/>
            <person name="Boylan J."/>
            <person name="Ott S."/>
            <person name="Bowen H."/>
            <person name="Vavikolanu K."/>
            <person name="Mehta A."/>
            <person name="Aluvathingal J."/>
            <person name="Nadendla S."/>
            <person name="Lowell S."/>
            <person name="Myers T."/>
            <person name="Yan Y."/>
            <person name="Sichtig H."/>
        </authorList>
    </citation>
    <scope>NUCLEOTIDE SEQUENCE [LARGE SCALE GENOMIC DNA]</scope>
    <source>
        <strain evidence="3 5">FDAARGOS_938</strain>
        <strain evidence="4 6">FDAARGOS_991</strain>
    </source>
</reference>
<dbReference type="Gene3D" id="3.30.470.20">
    <property type="entry name" value="ATP-grasp fold, B domain"/>
    <property type="match status" value="1"/>
</dbReference>
<dbReference type="SUPFAM" id="SSF52009">
    <property type="entry name" value="Phosphohistidine domain"/>
    <property type="match status" value="1"/>
</dbReference>
<dbReference type="Gene3D" id="3.50.30.10">
    <property type="entry name" value="Phosphohistidine domain"/>
    <property type="match status" value="1"/>
</dbReference>
<dbReference type="PANTHER" id="PTHR43615">
    <property type="entry name" value="PHOSPHOENOLPYRUVATE SYNTHASE-RELATED"/>
    <property type="match status" value="1"/>
</dbReference>
<dbReference type="InterPro" id="IPR036637">
    <property type="entry name" value="Phosphohistidine_dom_sf"/>
</dbReference>
<dbReference type="Pfam" id="PF01326">
    <property type="entry name" value="PPDK_N"/>
    <property type="match status" value="1"/>
</dbReference>
<dbReference type="RefSeq" id="WP_197915101.1">
    <property type="nucleotide sequence ID" value="NZ_CP065628.1"/>
</dbReference>